<dbReference type="InterPro" id="IPR001247">
    <property type="entry name" value="ExoRNase_PH_dom1"/>
</dbReference>
<dbReference type="AlphaFoldDB" id="A0A2R5LHI8"/>
<dbReference type="GO" id="GO:0016075">
    <property type="term" value="P:rRNA catabolic process"/>
    <property type="evidence" value="ECO:0007669"/>
    <property type="project" value="TreeGrafter"/>
</dbReference>
<evidence type="ECO:0000256" key="1">
    <source>
        <dbReference type="ARBA" id="ARBA00004123"/>
    </source>
</evidence>
<evidence type="ECO:0000313" key="7">
    <source>
        <dbReference type="EMBL" id="MBY08949.1"/>
    </source>
</evidence>
<dbReference type="GO" id="GO:0034475">
    <property type="term" value="P:U4 snRNA 3'-end processing"/>
    <property type="evidence" value="ECO:0007669"/>
    <property type="project" value="TreeGrafter"/>
</dbReference>
<evidence type="ECO:0000256" key="3">
    <source>
        <dbReference type="ARBA" id="ARBA00022552"/>
    </source>
</evidence>
<organism evidence="7">
    <name type="scientific">Ornithodoros turicata</name>
    <dbReference type="NCBI Taxonomy" id="34597"/>
    <lineage>
        <taxon>Eukaryota</taxon>
        <taxon>Metazoa</taxon>
        <taxon>Ecdysozoa</taxon>
        <taxon>Arthropoda</taxon>
        <taxon>Chelicerata</taxon>
        <taxon>Arachnida</taxon>
        <taxon>Acari</taxon>
        <taxon>Parasitiformes</taxon>
        <taxon>Ixodida</taxon>
        <taxon>Ixodoidea</taxon>
        <taxon>Argasidae</taxon>
        <taxon>Ornithodorinae</taxon>
        <taxon>Ornithodoros</taxon>
    </lineage>
</organism>
<comment type="similarity">
    <text evidence="2">Belongs to the RNase PH family.</text>
</comment>
<keyword evidence="5" id="KW-0539">Nucleus</keyword>
<dbReference type="Pfam" id="PF01138">
    <property type="entry name" value="RNase_PH"/>
    <property type="match status" value="1"/>
</dbReference>
<evidence type="ECO:0000256" key="5">
    <source>
        <dbReference type="ARBA" id="ARBA00023242"/>
    </source>
</evidence>
<dbReference type="PANTHER" id="PTHR11953">
    <property type="entry name" value="EXOSOME COMPLEX COMPONENT"/>
    <property type="match status" value="1"/>
</dbReference>
<protein>
    <submittedName>
        <fullName evidence="7">Putative exosomal 3'-5' exoribonuclease complex subunit rrp41</fullName>
    </submittedName>
</protein>
<accession>A0A2R5LHI8</accession>
<dbReference type="EMBL" id="GGLE01004823">
    <property type="protein sequence ID" value="MBY08949.1"/>
    <property type="molecule type" value="Transcribed_RNA"/>
</dbReference>
<evidence type="ECO:0000259" key="6">
    <source>
        <dbReference type="Pfam" id="PF01138"/>
    </source>
</evidence>
<reference evidence="7" key="1">
    <citation type="submission" date="2018-03" db="EMBL/GenBank/DDBJ databases">
        <title>The relapsing fever spirochete Borrelia turicatae persists in the highly oxidative environment of its soft-bodied tick vector.</title>
        <authorList>
            <person name="Bourret T.J."/>
            <person name="Boyle W.K."/>
            <person name="Valenzuela J.G."/>
            <person name="Oliveira F."/>
            <person name="Lopez J.E."/>
        </authorList>
    </citation>
    <scope>NUCLEOTIDE SEQUENCE</scope>
    <source>
        <strain evidence="7">Kansas strain/isolate</strain>
        <tissue evidence="7">Salivary glands</tissue>
    </source>
</reference>
<dbReference type="InterPro" id="IPR027408">
    <property type="entry name" value="PNPase/RNase_PH_dom_sf"/>
</dbReference>
<dbReference type="GO" id="GO:0006364">
    <property type="term" value="P:rRNA processing"/>
    <property type="evidence" value="ECO:0007669"/>
    <property type="project" value="UniProtKB-KW"/>
</dbReference>
<dbReference type="GO" id="GO:0000176">
    <property type="term" value="C:nuclear exosome (RNase complex)"/>
    <property type="evidence" value="ECO:0007669"/>
    <property type="project" value="TreeGrafter"/>
</dbReference>
<proteinExistence type="inferred from homology"/>
<keyword evidence="3" id="KW-0698">rRNA processing</keyword>
<dbReference type="GO" id="GO:0000177">
    <property type="term" value="C:cytoplasmic exosome (RNase complex)"/>
    <property type="evidence" value="ECO:0007669"/>
    <property type="project" value="TreeGrafter"/>
</dbReference>
<sequence length="215" mass="23604">MRRLAAKFNSLSRPDGSVVLSRGETVVQAGVYGPIEVRQNREVPEKATVEVFFRNKSGRQSCADRLQEKVIRSAMETVMLVALHPRSSISVTLQELHNDGGMLASCINAAYLCAMDAAIATRCQVAAVHAAVMPDGTVQLDPTLDQEKEAAACCTIAFENQELEVISVHTEGQISVDTLSKCMQVCSAAVEEVFQFYREAMATRYNRYLPPESDE</sequence>
<dbReference type="InterPro" id="IPR036345">
    <property type="entry name" value="ExoRNase_PH_dom2_sf"/>
</dbReference>
<evidence type="ECO:0000256" key="4">
    <source>
        <dbReference type="ARBA" id="ARBA00022835"/>
    </source>
</evidence>
<dbReference type="InterPro" id="IPR050080">
    <property type="entry name" value="RNase_PH"/>
</dbReference>
<evidence type="ECO:0000256" key="2">
    <source>
        <dbReference type="ARBA" id="ARBA00006678"/>
    </source>
</evidence>
<name>A0A2R5LHI8_9ACAR</name>
<dbReference type="GO" id="GO:0003723">
    <property type="term" value="F:RNA binding"/>
    <property type="evidence" value="ECO:0007669"/>
    <property type="project" value="TreeGrafter"/>
</dbReference>
<dbReference type="InterPro" id="IPR020568">
    <property type="entry name" value="Ribosomal_Su5_D2-typ_SF"/>
</dbReference>
<keyword evidence="4" id="KW-0271">Exosome</keyword>
<dbReference type="SUPFAM" id="SSF54211">
    <property type="entry name" value="Ribosomal protein S5 domain 2-like"/>
    <property type="match status" value="1"/>
</dbReference>
<dbReference type="SUPFAM" id="SSF55666">
    <property type="entry name" value="Ribonuclease PH domain 2-like"/>
    <property type="match status" value="1"/>
</dbReference>
<dbReference type="GO" id="GO:0005730">
    <property type="term" value="C:nucleolus"/>
    <property type="evidence" value="ECO:0007669"/>
    <property type="project" value="TreeGrafter"/>
</dbReference>
<dbReference type="GO" id="GO:0071028">
    <property type="term" value="P:nuclear mRNA surveillance"/>
    <property type="evidence" value="ECO:0007669"/>
    <property type="project" value="TreeGrafter"/>
</dbReference>
<dbReference type="PANTHER" id="PTHR11953:SF1">
    <property type="entry name" value="EXOSOME COMPLEX COMPONENT RRP46"/>
    <property type="match status" value="1"/>
</dbReference>
<feature type="domain" description="Exoribonuclease phosphorolytic" evidence="6">
    <location>
        <begin position="1"/>
        <end position="119"/>
    </location>
</feature>
<dbReference type="CDD" id="cd11372">
    <property type="entry name" value="RNase_PH_RRP46"/>
    <property type="match status" value="1"/>
</dbReference>
<dbReference type="GO" id="GO:0071051">
    <property type="term" value="P:poly(A)-dependent snoRNA 3'-end processing"/>
    <property type="evidence" value="ECO:0007669"/>
    <property type="project" value="TreeGrafter"/>
</dbReference>
<dbReference type="Gene3D" id="3.30.230.70">
    <property type="entry name" value="GHMP Kinase, N-terminal domain"/>
    <property type="match status" value="1"/>
</dbReference>
<comment type="subcellular location">
    <subcellularLocation>
        <location evidence="1">Nucleus</location>
    </subcellularLocation>
</comment>